<dbReference type="RefSeq" id="WP_190706828.1">
    <property type="nucleotide sequence ID" value="NZ_JAMPKX010000018.1"/>
</dbReference>
<keyword evidence="5" id="KW-0418">Kinase</keyword>
<feature type="domain" description="Response regulatory" evidence="10">
    <location>
        <begin position="1189"/>
        <end position="1305"/>
    </location>
</feature>
<feature type="coiled-coil region" evidence="8">
    <location>
        <begin position="892"/>
        <end position="919"/>
    </location>
</feature>
<dbReference type="Gene3D" id="3.30.450.40">
    <property type="match status" value="2"/>
</dbReference>
<reference evidence="13 14" key="1">
    <citation type="submission" date="2022-04" db="EMBL/GenBank/DDBJ databases">
        <title>Positive selection, recombination, and allopatry shape intraspecific diversity of widespread and dominant cyanobacteria.</title>
        <authorList>
            <person name="Wei J."/>
            <person name="Shu W."/>
            <person name="Hu C."/>
        </authorList>
    </citation>
    <scope>NUCLEOTIDE SEQUENCE [LARGE SCALE GENOMIC DNA]</scope>
    <source>
        <strain evidence="13 14">DQ-A4</strain>
    </source>
</reference>
<evidence type="ECO:0000259" key="11">
    <source>
        <dbReference type="PROSITE" id="PS50112"/>
    </source>
</evidence>
<dbReference type="CDD" id="cd16922">
    <property type="entry name" value="HATPase_EvgS-ArcB-TorS-like"/>
    <property type="match status" value="1"/>
</dbReference>
<dbReference type="InterPro" id="IPR013655">
    <property type="entry name" value="PAS_fold_3"/>
</dbReference>
<keyword evidence="14" id="KW-1185">Reference proteome</keyword>
<comment type="caution">
    <text evidence="13">The sequence shown here is derived from an EMBL/GenBank/DDBJ whole genome shotgun (WGS) entry which is preliminary data.</text>
</comment>
<evidence type="ECO:0000259" key="10">
    <source>
        <dbReference type="PROSITE" id="PS50110"/>
    </source>
</evidence>
<feature type="domain" description="Response regulatory" evidence="10">
    <location>
        <begin position="21"/>
        <end position="137"/>
    </location>
</feature>
<dbReference type="SUPFAM" id="SSF47384">
    <property type="entry name" value="Homodimeric domain of signal transducing histidine kinase"/>
    <property type="match status" value="1"/>
</dbReference>
<protein>
    <recommendedName>
        <fullName evidence="2">histidine kinase</fullName>
        <ecNumber evidence="2">2.7.13.3</ecNumber>
    </recommendedName>
</protein>
<sequence length="1415" mass="158638">MPLPCPDPAMRYADRVAAGETLLIVDDSLENLRFLSKTLKGQGYRVRCARSGAMALLAVNTTQPALILLDIRMPEMDGYAVCQRLKADPNTQAIPVIFLSALDEALDKVKAFEVGAADYLTKPFQVEELLARVANQLTIRRLQHCMTVQNQQLQQEICDRNQAEASLHQATAQLSTLIEHLQVGVILETPTGQVLMVNQPCCDLFRLDLPPAALVGADGQAFAQDSAGLWVDAIAFTRRIAALRQAQQPVVAEEIALADGRTLERDYVPLGGDRGLEGHLWQYRDITARKQAEQILLQNSQALNHFSQSLKHLHRLSLTQFDSFDALLHDYLNTGRQMLGFTGGLVGKIEDGDYVAIATEANLPRLKPDWRCPLDDTFCSLAIYQQRTVSFTHIGTQPELRQHPLYQALRLESYLGTPIWVEGEVYGNLCFFDTTPRPHGFNQHETEIIELMAQSIGKVISTDRLEQQRQRARVKLQQSEERWQLAIQGSNAGIYDLDFRTQTAFFSERYRALLGFSDPATNERLSDDDLRWESRIHPDDYDRVMAVHHAYLIQRRLPTYEVEYRLRCRDQSYKWVISRGQALWDEQGRPIRLVGSTGDISERMRLEAERKQAEAALRQSEEKFRQLAEYIDSVFWIYEPQQRQFAYVSPAYESIWGRSREELYHDARAWVEAVHPADRDRVIRGLPRRPAPKALTHFSYDEEFRITRPLGQPAWVRVRAFPIRNEQGEVYRLVGVAEDLTQVKRQEESLRLIVEGTAAKTGSDFFESLVRYLADILQVRHVLVTQRLPADPGRTRTLAFWQQGQLGDRLEHDLAGTPCERLIAGEVIYIPQRVQVLYPDDAELRSLGAISFLGIPLVDAASQVIGHLAVIDDKPMVDDHTRELILRIFAARAAAELERQQTEDALRQARETADAANQAKSIFLANMSHELRTPLNTIIGFAQLITRDCHLETQAQDYLKIISRSGEHLLALINDVLEMSKIEAGRISLHVTTFDLSYLLSSLEAMLTLQAEAKGLSLSFDCDPALPTYIATDEGKLRQVLINLLGNAIKFTQAGRVMLRVRCQPVLEQPGVASPEANVALEFAVVDTGPGIDPEDINRLFEPFIQSAAGLRWSEAGLGPSHQGSGLGLPISQQFVQLMGGELTLETRVSQGSTFTFVLPVQRIERSAVFPALDEPPIIGLADNHPPWRLLVVEDHPANRYLLVRLLTAAGFEVQAAQDGYAAVDQARSWCPHLIWMDIRMPGLDGYAATGQIRALHLDPKPVIIALTASPFEEERAKILAAGCDDFVRKPFQMQAILQKIAAYLPVRYRYAAEADASPPSPSTARGAGVGVTPPAPVELGLWLRTMSPEWQQSLAQAAIAGSDDRLLELFNQMPDAPVSVAQTLTGWARNFEFDRILDCLRPRAEATRQGDAAV</sequence>
<dbReference type="Gene3D" id="1.10.287.130">
    <property type="match status" value="1"/>
</dbReference>
<evidence type="ECO:0000256" key="2">
    <source>
        <dbReference type="ARBA" id="ARBA00012438"/>
    </source>
</evidence>
<dbReference type="SMART" id="SM00388">
    <property type="entry name" value="HisKA"/>
    <property type="match status" value="1"/>
</dbReference>
<dbReference type="PANTHER" id="PTHR45339">
    <property type="entry name" value="HYBRID SIGNAL TRANSDUCTION HISTIDINE KINASE J"/>
    <property type="match status" value="1"/>
</dbReference>
<evidence type="ECO:0000313" key="13">
    <source>
        <dbReference type="EMBL" id="MEP0950019.1"/>
    </source>
</evidence>
<dbReference type="SMART" id="SM00387">
    <property type="entry name" value="HATPase_c"/>
    <property type="match status" value="1"/>
</dbReference>
<dbReference type="SMART" id="SM00065">
    <property type="entry name" value="GAF"/>
    <property type="match status" value="2"/>
</dbReference>
<dbReference type="Proteomes" id="UP001482513">
    <property type="component" value="Unassembled WGS sequence"/>
</dbReference>
<dbReference type="InterPro" id="IPR000700">
    <property type="entry name" value="PAS-assoc_C"/>
</dbReference>
<dbReference type="Gene3D" id="3.40.50.2300">
    <property type="match status" value="2"/>
</dbReference>
<evidence type="ECO:0000256" key="1">
    <source>
        <dbReference type="ARBA" id="ARBA00000085"/>
    </source>
</evidence>
<evidence type="ECO:0000259" key="12">
    <source>
        <dbReference type="PROSITE" id="PS50113"/>
    </source>
</evidence>
<evidence type="ECO:0000256" key="7">
    <source>
        <dbReference type="PROSITE-ProRule" id="PRU00169"/>
    </source>
</evidence>
<dbReference type="Pfam" id="PF08447">
    <property type="entry name" value="PAS_3"/>
    <property type="match status" value="2"/>
</dbReference>
<dbReference type="Pfam" id="PF02518">
    <property type="entry name" value="HATPase_c"/>
    <property type="match status" value="1"/>
</dbReference>
<proteinExistence type="predicted"/>
<dbReference type="InterPro" id="IPR035965">
    <property type="entry name" value="PAS-like_dom_sf"/>
</dbReference>
<dbReference type="CDD" id="cd00082">
    <property type="entry name" value="HisKA"/>
    <property type="match status" value="1"/>
</dbReference>
<dbReference type="Gene3D" id="3.30.450.20">
    <property type="entry name" value="PAS domain"/>
    <property type="match status" value="3"/>
</dbReference>
<evidence type="ECO:0000259" key="9">
    <source>
        <dbReference type="PROSITE" id="PS50109"/>
    </source>
</evidence>
<dbReference type="InterPro" id="IPR005467">
    <property type="entry name" value="His_kinase_dom"/>
</dbReference>
<gene>
    <name evidence="13" type="ORF">NC992_24315</name>
</gene>
<dbReference type="InterPro" id="IPR029016">
    <property type="entry name" value="GAF-like_dom_sf"/>
</dbReference>
<feature type="domain" description="PAC" evidence="12">
    <location>
        <begin position="560"/>
        <end position="612"/>
    </location>
</feature>
<dbReference type="Pfam" id="PF01590">
    <property type="entry name" value="GAF"/>
    <property type="match status" value="1"/>
</dbReference>
<feature type="domain" description="Histidine kinase" evidence="9">
    <location>
        <begin position="926"/>
        <end position="1163"/>
    </location>
</feature>
<keyword evidence="6" id="KW-0902">Two-component regulatory system</keyword>
<dbReference type="SMART" id="SM00448">
    <property type="entry name" value="REC"/>
    <property type="match status" value="2"/>
</dbReference>
<keyword evidence="8" id="KW-0175">Coiled coil</keyword>
<evidence type="ECO:0000256" key="5">
    <source>
        <dbReference type="ARBA" id="ARBA00022777"/>
    </source>
</evidence>
<dbReference type="PANTHER" id="PTHR45339:SF1">
    <property type="entry name" value="HYBRID SIGNAL TRANSDUCTION HISTIDINE KINASE J"/>
    <property type="match status" value="1"/>
</dbReference>
<dbReference type="PRINTS" id="PR00344">
    <property type="entry name" value="BCTRLSENSOR"/>
</dbReference>
<dbReference type="Pfam" id="PF13188">
    <property type="entry name" value="PAS_8"/>
    <property type="match status" value="1"/>
</dbReference>
<evidence type="ECO:0000256" key="4">
    <source>
        <dbReference type="ARBA" id="ARBA00022679"/>
    </source>
</evidence>
<dbReference type="InterPro" id="IPR003661">
    <property type="entry name" value="HisK_dim/P_dom"/>
</dbReference>
<dbReference type="Pfam" id="PF00072">
    <property type="entry name" value="Response_reg"/>
    <property type="match status" value="2"/>
</dbReference>
<keyword evidence="4" id="KW-0808">Transferase</keyword>
<dbReference type="InterPro" id="IPR036097">
    <property type="entry name" value="HisK_dim/P_sf"/>
</dbReference>
<dbReference type="PROSITE" id="PS50109">
    <property type="entry name" value="HIS_KIN"/>
    <property type="match status" value="1"/>
</dbReference>
<dbReference type="SUPFAM" id="SSF55874">
    <property type="entry name" value="ATPase domain of HSP90 chaperone/DNA topoisomerase II/histidine kinase"/>
    <property type="match status" value="1"/>
</dbReference>
<dbReference type="CDD" id="cd00130">
    <property type="entry name" value="PAS"/>
    <property type="match status" value="2"/>
</dbReference>
<feature type="coiled-coil region" evidence="8">
    <location>
        <begin position="603"/>
        <end position="630"/>
    </location>
</feature>
<dbReference type="CDD" id="cd19920">
    <property type="entry name" value="REC_PA4781-like"/>
    <property type="match status" value="1"/>
</dbReference>
<dbReference type="InterPro" id="IPR036890">
    <property type="entry name" value="HATPase_C_sf"/>
</dbReference>
<dbReference type="Pfam" id="PF13185">
    <property type="entry name" value="GAF_2"/>
    <property type="match status" value="1"/>
</dbReference>
<dbReference type="InterPro" id="IPR003018">
    <property type="entry name" value="GAF"/>
</dbReference>
<dbReference type="InterPro" id="IPR001610">
    <property type="entry name" value="PAC"/>
</dbReference>
<feature type="domain" description="PAC" evidence="12">
    <location>
        <begin position="700"/>
        <end position="752"/>
    </location>
</feature>
<organism evidence="13 14">
    <name type="scientific">Leptolyngbya subtilissima DQ-A4</name>
    <dbReference type="NCBI Taxonomy" id="2933933"/>
    <lineage>
        <taxon>Bacteria</taxon>
        <taxon>Bacillati</taxon>
        <taxon>Cyanobacteriota</taxon>
        <taxon>Cyanophyceae</taxon>
        <taxon>Leptolyngbyales</taxon>
        <taxon>Leptolyngbyaceae</taxon>
        <taxon>Leptolyngbya group</taxon>
        <taxon>Leptolyngbya</taxon>
    </lineage>
</organism>
<dbReference type="InterPro" id="IPR000014">
    <property type="entry name" value="PAS"/>
</dbReference>
<feature type="domain" description="PAS" evidence="11">
    <location>
        <begin position="620"/>
        <end position="682"/>
    </location>
</feature>
<dbReference type="SMART" id="SM00086">
    <property type="entry name" value="PAC"/>
    <property type="match status" value="2"/>
</dbReference>
<dbReference type="PROSITE" id="PS50113">
    <property type="entry name" value="PAC"/>
    <property type="match status" value="2"/>
</dbReference>
<dbReference type="InterPro" id="IPR011006">
    <property type="entry name" value="CheY-like_superfamily"/>
</dbReference>
<dbReference type="PROSITE" id="PS50110">
    <property type="entry name" value="RESPONSE_REGULATORY"/>
    <property type="match status" value="2"/>
</dbReference>
<comment type="catalytic activity">
    <reaction evidence="1">
        <text>ATP + protein L-histidine = ADP + protein N-phospho-L-histidine.</text>
        <dbReference type="EC" id="2.7.13.3"/>
    </reaction>
</comment>
<dbReference type="InterPro" id="IPR004358">
    <property type="entry name" value="Sig_transdc_His_kin-like_C"/>
</dbReference>
<dbReference type="InterPro" id="IPR001789">
    <property type="entry name" value="Sig_transdc_resp-reg_receiver"/>
</dbReference>
<dbReference type="EMBL" id="JAMPKX010000018">
    <property type="protein sequence ID" value="MEP0950019.1"/>
    <property type="molecule type" value="Genomic_DNA"/>
</dbReference>
<keyword evidence="3 7" id="KW-0597">Phosphoprotein</keyword>
<dbReference type="SUPFAM" id="SSF55785">
    <property type="entry name" value="PYP-like sensor domain (PAS domain)"/>
    <property type="match status" value="3"/>
</dbReference>
<dbReference type="Gene3D" id="3.30.565.10">
    <property type="entry name" value="Histidine kinase-like ATPase, C-terminal domain"/>
    <property type="match status" value="1"/>
</dbReference>
<dbReference type="SMART" id="SM00091">
    <property type="entry name" value="PAS"/>
    <property type="match status" value="3"/>
</dbReference>
<dbReference type="InterPro" id="IPR003594">
    <property type="entry name" value="HATPase_dom"/>
</dbReference>
<name>A0ABV0KBA2_9CYAN</name>
<feature type="modified residue" description="4-aspartylphosphate" evidence="7">
    <location>
        <position position="1238"/>
    </location>
</feature>
<dbReference type="SUPFAM" id="SSF55781">
    <property type="entry name" value="GAF domain-like"/>
    <property type="match status" value="2"/>
</dbReference>
<dbReference type="SUPFAM" id="SSF52172">
    <property type="entry name" value="CheY-like"/>
    <property type="match status" value="2"/>
</dbReference>
<evidence type="ECO:0000313" key="14">
    <source>
        <dbReference type="Proteomes" id="UP001482513"/>
    </source>
</evidence>
<evidence type="ECO:0000256" key="8">
    <source>
        <dbReference type="SAM" id="Coils"/>
    </source>
</evidence>
<dbReference type="NCBIfam" id="TIGR00229">
    <property type="entry name" value="sensory_box"/>
    <property type="match status" value="2"/>
</dbReference>
<accession>A0ABV0KBA2</accession>
<feature type="modified residue" description="4-aspartylphosphate" evidence="7">
    <location>
        <position position="70"/>
    </location>
</feature>
<dbReference type="Pfam" id="PF00512">
    <property type="entry name" value="HisKA"/>
    <property type="match status" value="1"/>
</dbReference>
<dbReference type="PROSITE" id="PS50112">
    <property type="entry name" value="PAS"/>
    <property type="match status" value="1"/>
</dbReference>
<dbReference type="EC" id="2.7.13.3" evidence="2"/>
<evidence type="ECO:0000256" key="3">
    <source>
        <dbReference type="ARBA" id="ARBA00022553"/>
    </source>
</evidence>
<dbReference type="CDD" id="cd17546">
    <property type="entry name" value="REC_hyHK_CKI1_RcsC-like"/>
    <property type="match status" value="1"/>
</dbReference>
<evidence type="ECO:0000256" key="6">
    <source>
        <dbReference type="ARBA" id="ARBA00023012"/>
    </source>
</evidence>